<sequence>MIKLNFIECDEKSTKKRVIGNYRTSQECSRVMNDYISNNKLRNVKPYRCYW</sequence>
<organism evidence="1">
    <name type="scientific">Siphoviridae sp. ctgaY24</name>
    <dbReference type="NCBI Taxonomy" id="2827911"/>
    <lineage>
        <taxon>Viruses</taxon>
        <taxon>Duplodnaviria</taxon>
        <taxon>Heunggongvirae</taxon>
        <taxon>Uroviricota</taxon>
        <taxon>Caudoviricetes</taxon>
    </lineage>
</organism>
<dbReference type="EMBL" id="BK032562">
    <property type="protein sequence ID" value="DAF48048.1"/>
    <property type="molecule type" value="Genomic_DNA"/>
</dbReference>
<protein>
    <submittedName>
        <fullName evidence="1">Uncharacterized protein</fullName>
    </submittedName>
</protein>
<accession>A0A8S5SAT5</accession>
<name>A0A8S5SAT5_9CAUD</name>
<proteinExistence type="predicted"/>
<reference evidence="1" key="1">
    <citation type="journal article" date="2021" name="Proc. Natl. Acad. Sci. U.S.A.">
        <title>A Catalog of Tens of Thousands of Viruses from Human Metagenomes Reveals Hidden Associations with Chronic Diseases.</title>
        <authorList>
            <person name="Tisza M.J."/>
            <person name="Buck C.B."/>
        </authorList>
    </citation>
    <scope>NUCLEOTIDE SEQUENCE</scope>
    <source>
        <strain evidence="1">CtgaY24</strain>
    </source>
</reference>
<evidence type="ECO:0000313" key="1">
    <source>
        <dbReference type="EMBL" id="DAF48048.1"/>
    </source>
</evidence>